<evidence type="ECO:0000256" key="1">
    <source>
        <dbReference type="SAM" id="MobiDB-lite"/>
    </source>
</evidence>
<keyword evidence="3" id="KW-1185">Reference proteome</keyword>
<dbReference type="STRING" id="857340.A0A086TF13"/>
<organism evidence="2 3">
    <name type="scientific">Hapsidospora chrysogenum (strain ATCC 11550 / CBS 779.69 / DSM 880 / IAM 14645 / JCM 23072 / IMI 49137)</name>
    <name type="common">Acremonium chrysogenum</name>
    <dbReference type="NCBI Taxonomy" id="857340"/>
    <lineage>
        <taxon>Eukaryota</taxon>
        <taxon>Fungi</taxon>
        <taxon>Dikarya</taxon>
        <taxon>Ascomycota</taxon>
        <taxon>Pezizomycotina</taxon>
        <taxon>Sordariomycetes</taxon>
        <taxon>Hypocreomycetidae</taxon>
        <taxon>Hypocreales</taxon>
        <taxon>Bionectriaceae</taxon>
        <taxon>Hapsidospora</taxon>
    </lineage>
</organism>
<proteinExistence type="predicted"/>
<dbReference type="PANTHER" id="PTHR16220">
    <property type="entry name" value="WD REPEAT PROTEIN 8-RELATED"/>
    <property type="match status" value="1"/>
</dbReference>
<protein>
    <submittedName>
        <fullName evidence="2">WD repeat-containing protein WRAP73-like protein</fullName>
    </submittedName>
</protein>
<dbReference type="GO" id="GO:1990811">
    <property type="term" value="C:MWP complex"/>
    <property type="evidence" value="ECO:0007669"/>
    <property type="project" value="TreeGrafter"/>
</dbReference>
<dbReference type="PANTHER" id="PTHR16220:SF0">
    <property type="entry name" value="WD REPEAT-CONTAINING PROTEIN WRAP73"/>
    <property type="match status" value="1"/>
</dbReference>
<dbReference type="GO" id="GO:1990810">
    <property type="term" value="P:microtubule anchoring at mitotic spindle pole body"/>
    <property type="evidence" value="ECO:0007669"/>
    <property type="project" value="TreeGrafter"/>
</dbReference>
<dbReference type="OrthoDB" id="308690at2759"/>
<comment type="caution">
    <text evidence="2">The sequence shown here is derived from an EMBL/GenBank/DDBJ whole genome shotgun (WGS) entry which is preliminary data.</text>
</comment>
<dbReference type="InterPro" id="IPR052778">
    <property type="entry name" value="Centrosome-WD_assoc"/>
</dbReference>
<feature type="region of interest" description="Disordered" evidence="1">
    <location>
        <begin position="302"/>
        <end position="332"/>
    </location>
</feature>
<dbReference type="AlphaFoldDB" id="A0A086TF13"/>
<accession>A0A086TF13</accession>
<name>A0A086TF13_HAPC1</name>
<dbReference type="InterPro" id="IPR015943">
    <property type="entry name" value="WD40/YVTN_repeat-like_dom_sf"/>
</dbReference>
<sequence>MHFSPIFKASQQCAASPDGRLIAALLSSTIVVRSTETLQTIHVVKLPSDLSGSVQTLLWAPSSTRVLISTASQIHVLSALDASFHATVRNPVSGAGKPSHIRFGNDDKELLVFSSFGLKLLIFNLSSSKASEIGSPKFHLPSSASRCFSLRPATGHLALLTRVGGRDIVSVHSPDTRQLQRSWSPETIDAQALAWSPNGQWLLLWESPAHGWRLLLYTPDGQLFRTLGEAGNPGEEDEKLNPGIRNCQFSPDALSLAVGDYSRTVIILDTVTWRQSLGLAHPSTISPSGTLQVWQEQLHDPKSGWQTSRSFHRATQQISPPAPTADAKSSGDPKLGCSAASFDASSNLVATRLDDSPTTIWIWDLAAAELRAVLLFHSPVEFYWHPKIRELLLVTCQEEPLRSVPFIWDPLSDGPKCIHVGQDFPGGQASGRLQATWISQDSETATILLSDSQHSRLVLLSESEAAPVHWQLDNTSDQLGPGSARSTWDFMRDGVGNLHEGLDDTSLLEDTFSFKRG</sequence>
<reference evidence="3" key="1">
    <citation type="journal article" date="2014" name="Genome Announc.">
        <title>Genome sequence and annotation of Acremonium chrysogenum, producer of the beta-lactam antibiotic cephalosporin C.</title>
        <authorList>
            <person name="Terfehr D."/>
            <person name="Dahlmann T.A."/>
            <person name="Specht T."/>
            <person name="Zadra I."/>
            <person name="Kuernsteiner H."/>
            <person name="Kueck U."/>
        </authorList>
    </citation>
    <scope>NUCLEOTIDE SEQUENCE [LARGE SCALE GENOMIC DNA]</scope>
    <source>
        <strain evidence="3">ATCC 11550 / CBS 779.69 / DSM 880 / IAM 14645 / JCM 23072 / IMI 49137</strain>
    </source>
</reference>
<dbReference type="EMBL" id="JPKY01000006">
    <property type="protein sequence ID" value="KFH47945.1"/>
    <property type="molecule type" value="Genomic_DNA"/>
</dbReference>
<dbReference type="SUPFAM" id="SSF82171">
    <property type="entry name" value="DPP6 N-terminal domain-like"/>
    <property type="match status" value="1"/>
</dbReference>
<dbReference type="HOGENOM" id="CLU_024072_2_0_1"/>
<evidence type="ECO:0000313" key="3">
    <source>
        <dbReference type="Proteomes" id="UP000029964"/>
    </source>
</evidence>
<dbReference type="GO" id="GO:0005815">
    <property type="term" value="C:microtubule organizing center"/>
    <property type="evidence" value="ECO:0007669"/>
    <property type="project" value="TreeGrafter"/>
</dbReference>
<evidence type="ECO:0000313" key="2">
    <source>
        <dbReference type="EMBL" id="KFH47945.1"/>
    </source>
</evidence>
<dbReference type="Proteomes" id="UP000029964">
    <property type="component" value="Unassembled WGS sequence"/>
</dbReference>
<dbReference type="Gene3D" id="2.130.10.10">
    <property type="entry name" value="YVTN repeat-like/Quinoprotein amine dehydrogenase"/>
    <property type="match status" value="2"/>
</dbReference>
<feature type="compositionally biased region" description="Polar residues" evidence="1">
    <location>
        <begin position="304"/>
        <end position="319"/>
    </location>
</feature>
<gene>
    <name evidence="2" type="ORF">ACRE_012650</name>
</gene>